<comment type="subcellular location">
    <subcellularLocation>
        <location evidence="1">Membrane</location>
        <topology evidence="1">Multi-pass membrane protein</topology>
    </subcellularLocation>
</comment>
<evidence type="ECO:0000256" key="1">
    <source>
        <dbReference type="ARBA" id="ARBA00004141"/>
    </source>
</evidence>
<dbReference type="HOGENOM" id="CLU_020088_6_3_6"/>
<evidence type="ECO:0000256" key="2">
    <source>
        <dbReference type="ARBA" id="ARBA00022448"/>
    </source>
</evidence>
<feature type="transmembrane region" description="Helical" evidence="7">
    <location>
        <begin position="381"/>
        <end position="401"/>
    </location>
</feature>
<evidence type="ECO:0000256" key="3">
    <source>
        <dbReference type="ARBA" id="ARBA00022692"/>
    </source>
</evidence>
<feature type="transmembrane region" description="Helical" evidence="7">
    <location>
        <begin position="152"/>
        <end position="171"/>
    </location>
</feature>
<dbReference type="GO" id="GO:0034755">
    <property type="term" value="P:iron ion transmembrane transport"/>
    <property type="evidence" value="ECO:0007669"/>
    <property type="project" value="TreeGrafter"/>
</dbReference>
<dbReference type="eggNOG" id="COG1914">
    <property type="taxonomic scope" value="Bacteria"/>
</dbReference>
<feature type="transmembrane region" description="Helical" evidence="7">
    <location>
        <begin position="347"/>
        <end position="369"/>
    </location>
</feature>
<feature type="transmembrane region" description="Helical" evidence="7">
    <location>
        <begin position="191"/>
        <end position="213"/>
    </location>
</feature>
<dbReference type="PRINTS" id="PR00447">
    <property type="entry name" value="NATRESASSCMP"/>
</dbReference>
<dbReference type="InterPro" id="IPR001046">
    <property type="entry name" value="NRAMP_fam"/>
</dbReference>
<feature type="transmembrane region" description="Helical" evidence="7">
    <location>
        <begin position="88"/>
        <end position="108"/>
    </location>
</feature>
<name>K4KJY9_SIMAS</name>
<evidence type="ECO:0000313" key="9">
    <source>
        <dbReference type="Proteomes" id="UP000000466"/>
    </source>
</evidence>
<dbReference type="STRING" id="1117647.M5M_06750"/>
<dbReference type="PANTHER" id="PTHR11706">
    <property type="entry name" value="SOLUTE CARRIER PROTEIN FAMILY 11 MEMBER"/>
    <property type="match status" value="1"/>
</dbReference>
<evidence type="ECO:0000256" key="7">
    <source>
        <dbReference type="SAM" id="Phobius"/>
    </source>
</evidence>
<feature type="transmembrane region" description="Helical" evidence="7">
    <location>
        <begin position="234"/>
        <end position="259"/>
    </location>
</feature>
<dbReference type="PANTHER" id="PTHR11706:SF33">
    <property type="entry name" value="NATURAL RESISTANCE-ASSOCIATED MACROPHAGE PROTEIN 2"/>
    <property type="match status" value="1"/>
</dbReference>
<keyword evidence="2" id="KW-0813">Transport</keyword>
<dbReference type="Pfam" id="PF01566">
    <property type="entry name" value="Nramp"/>
    <property type="match status" value="1"/>
</dbReference>
<dbReference type="Proteomes" id="UP000000466">
    <property type="component" value="Chromosome"/>
</dbReference>
<dbReference type="GO" id="GO:0005384">
    <property type="term" value="F:manganese ion transmembrane transporter activity"/>
    <property type="evidence" value="ECO:0007669"/>
    <property type="project" value="TreeGrafter"/>
</dbReference>
<feature type="transmembrane region" description="Helical" evidence="7">
    <location>
        <begin position="45"/>
        <end position="61"/>
    </location>
</feature>
<keyword evidence="9" id="KW-1185">Reference proteome</keyword>
<sequence>MLFSTRCRQTMSFKNRFGPGFLVAAAFIGPGTVTTASMSGANFGYALLWALVFSVLATWVLQEMAARLGLATGKGLTEALRGQMGHPWLGWACVGLVLAAIGFGNAAYEGGNIVGASIALESLWGQGPWALLIGGLAFALLMANSYLLLERVLVVLVLLMSAVFLLTFLAAEPDWGAIAGGLAPGLPEGSAVTALALIGTTVVPYNLFLHASSVQEKWGRLPAGEAISLARADAAWSVGLGGLITLAIMSTAAVAFFGRSEGFSGVAMATQLEPLLGSWSRWCFAAGLFAAGLSSAIAAPLAAGYAVAGALGRDHPKAAQVKRWVALVVVVVGTTLASLGIKPVTAIVFAQAFNGFLLPVVAVFLLWVMNNRQLLGNHVNGWLANGVGVVIALVVSALALWKLF</sequence>
<gene>
    <name evidence="8" type="ordered locus">M5M_06750</name>
</gene>
<dbReference type="KEGG" id="saga:M5M_06750"/>
<evidence type="ECO:0000256" key="4">
    <source>
        <dbReference type="ARBA" id="ARBA00022847"/>
    </source>
</evidence>
<proteinExistence type="predicted"/>
<feature type="transmembrane region" description="Helical" evidence="7">
    <location>
        <begin position="324"/>
        <end position="341"/>
    </location>
</feature>
<dbReference type="EMBL" id="CP003746">
    <property type="protein sequence ID" value="AFU98545.1"/>
    <property type="molecule type" value="Genomic_DNA"/>
</dbReference>
<protein>
    <submittedName>
        <fullName evidence="8">Natural resistance-associated macrophage protein</fullName>
    </submittedName>
</protein>
<accession>K4KJY9</accession>
<keyword evidence="3 7" id="KW-0812">Transmembrane</keyword>
<feature type="transmembrane region" description="Helical" evidence="7">
    <location>
        <begin position="128"/>
        <end position="147"/>
    </location>
</feature>
<dbReference type="GO" id="GO:0015086">
    <property type="term" value="F:cadmium ion transmembrane transporter activity"/>
    <property type="evidence" value="ECO:0007669"/>
    <property type="project" value="TreeGrafter"/>
</dbReference>
<keyword evidence="4" id="KW-0769">Symport</keyword>
<organism evidence="8 9">
    <name type="scientific">Simiduia agarivorans (strain DSM 21679 / JCM 13881 / BCRC 17597 / SA1)</name>
    <dbReference type="NCBI Taxonomy" id="1117647"/>
    <lineage>
        <taxon>Bacteria</taxon>
        <taxon>Pseudomonadati</taxon>
        <taxon>Pseudomonadota</taxon>
        <taxon>Gammaproteobacteria</taxon>
        <taxon>Cellvibrionales</taxon>
        <taxon>Cellvibrionaceae</taxon>
        <taxon>Simiduia</taxon>
    </lineage>
</organism>
<keyword evidence="6 7" id="KW-0472">Membrane</keyword>
<keyword evidence="5 7" id="KW-1133">Transmembrane helix</keyword>
<evidence type="ECO:0000256" key="5">
    <source>
        <dbReference type="ARBA" id="ARBA00022989"/>
    </source>
</evidence>
<dbReference type="GO" id="GO:0015293">
    <property type="term" value="F:symporter activity"/>
    <property type="evidence" value="ECO:0007669"/>
    <property type="project" value="UniProtKB-KW"/>
</dbReference>
<feature type="transmembrane region" description="Helical" evidence="7">
    <location>
        <begin position="279"/>
        <end position="312"/>
    </location>
</feature>
<evidence type="ECO:0000256" key="6">
    <source>
        <dbReference type="ARBA" id="ARBA00023136"/>
    </source>
</evidence>
<dbReference type="NCBIfam" id="NF037982">
    <property type="entry name" value="Nramp_1"/>
    <property type="match status" value="1"/>
</dbReference>
<reference evidence="8 9" key="1">
    <citation type="journal article" date="2013" name="Genome Announc.">
        <title>Complete genome sequence of Simiduia agarivorans SA1(T), a marine bacterium able to degrade a variety of polysaccharides.</title>
        <authorList>
            <person name="Lin S.Y."/>
            <person name="Shieh W.Y."/>
            <person name="Chen J.S."/>
            <person name="Tang S.L."/>
        </authorList>
    </citation>
    <scope>NUCLEOTIDE SEQUENCE [LARGE SCALE GENOMIC DNA]</scope>
    <source>
        <strain evidence="9">DSM 21679 / JCM 13881 / BCRC 17597 / SA1</strain>
    </source>
</reference>
<dbReference type="AlphaFoldDB" id="K4KJY9"/>
<evidence type="ECO:0000313" key="8">
    <source>
        <dbReference type="EMBL" id="AFU98545.1"/>
    </source>
</evidence>
<dbReference type="GO" id="GO:0005886">
    <property type="term" value="C:plasma membrane"/>
    <property type="evidence" value="ECO:0007669"/>
    <property type="project" value="TreeGrafter"/>
</dbReference>